<reference evidence="3" key="1">
    <citation type="submission" date="2016-10" db="EMBL/GenBank/DDBJ databases">
        <authorList>
            <person name="Varghese N."/>
            <person name="Submissions S."/>
        </authorList>
    </citation>
    <scope>NUCLEOTIDE SEQUENCE [LARGE SCALE GENOMIC DNA]</scope>
    <source>
        <strain evidence="3">CGMCC 1.12402</strain>
    </source>
</reference>
<dbReference type="OrthoDB" id="9767236at2"/>
<evidence type="ECO:0008006" key="4">
    <source>
        <dbReference type="Google" id="ProtNLM"/>
    </source>
</evidence>
<keyword evidence="1" id="KW-0732">Signal</keyword>
<evidence type="ECO:0000256" key="1">
    <source>
        <dbReference type="SAM" id="SignalP"/>
    </source>
</evidence>
<feature type="signal peptide" evidence="1">
    <location>
        <begin position="1"/>
        <end position="28"/>
    </location>
</feature>
<protein>
    <recommendedName>
        <fullName evidence="4">GH16 domain-containing protein</fullName>
    </recommendedName>
</protein>
<evidence type="ECO:0000313" key="3">
    <source>
        <dbReference type="Proteomes" id="UP000199437"/>
    </source>
</evidence>
<name>A0A1I0NQQ2_9BACT</name>
<feature type="chain" id="PRO_5011663712" description="GH16 domain-containing protein" evidence="1">
    <location>
        <begin position="29"/>
        <end position="567"/>
    </location>
</feature>
<organism evidence="2 3">
    <name type="scientific">Roseivirga pacifica</name>
    <dbReference type="NCBI Taxonomy" id="1267423"/>
    <lineage>
        <taxon>Bacteria</taxon>
        <taxon>Pseudomonadati</taxon>
        <taxon>Bacteroidota</taxon>
        <taxon>Cytophagia</taxon>
        <taxon>Cytophagales</taxon>
        <taxon>Roseivirgaceae</taxon>
        <taxon>Roseivirga</taxon>
    </lineage>
</organism>
<keyword evidence="3" id="KW-1185">Reference proteome</keyword>
<gene>
    <name evidence="2" type="ORF">SAMN05216290_1392</name>
</gene>
<proteinExistence type="predicted"/>
<evidence type="ECO:0000313" key="2">
    <source>
        <dbReference type="EMBL" id="SEW03887.1"/>
    </source>
</evidence>
<dbReference type="EMBL" id="FOIR01000001">
    <property type="protein sequence ID" value="SEW03887.1"/>
    <property type="molecule type" value="Genomic_DNA"/>
</dbReference>
<dbReference type="GeneID" id="99986118"/>
<dbReference type="AlphaFoldDB" id="A0A1I0NQQ2"/>
<dbReference type="Gene3D" id="2.60.120.560">
    <property type="entry name" value="Exo-inulinase, domain 1"/>
    <property type="match status" value="1"/>
</dbReference>
<sequence>MKNKNNFLTITCSFLTLLLYIGTNNALAQSAYSDYGYADRYTFYEEKFDEPDESWETYLSGKSQSKIEYGALVYTSLNDKAHAKYTTVDGMDWNKDWELEVRLRRVYGKETSSSDIIWDRESGNSNNMHFGFTGNGKYNVSEYVDEYKRIVDFTYSDHVNKEDYNKLTVRKVRANYYYFFNNQFIGSSDYKQTKGDYVGFMVPPNSKIEVDYIRVSYLEKNYSTVSTADVDYDINGSFQKEAVYREDFDVSSSTWEPYTPGERMGRVHDGYLNWISLNESAYSISHTLDDMDWSRDWQIETRMMHLDGKQNSSNDLTWNNNDDGSYHFGFTAEGKYVLSKLESSGYNPIVPFTSSYLINTDDFNKMTIRKIGDIYYYFINETLISARKGHTVSSNKIGLMVPPNSTLQVDYLEVTYLNSGANYSTKSQKQGTSSQTQLSKPTSIKQRLVGSWSLKSNTENSKIIFSRSGFAEIIADNVSIGGANTIDESTGAEYSLVYEIDESQSPMHIDFIFMSGGMEIGRMKGIFDLVNNNSIKIKVAESIDQPRPASLNESETFTRIRSSIISR</sequence>
<dbReference type="Proteomes" id="UP000199437">
    <property type="component" value="Unassembled WGS sequence"/>
</dbReference>
<dbReference type="RefSeq" id="WP_090257777.1">
    <property type="nucleotide sequence ID" value="NZ_FOIR01000001.1"/>
</dbReference>
<accession>A0A1I0NQQ2</accession>